<dbReference type="InterPro" id="IPR017592">
    <property type="entry name" value="Pilus_assmbl_Flp-typ_CpaB"/>
</dbReference>
<dbReference type="CDD" id="cd11614">
    <property type="entry name" value="SAF_CpaB_FlgA_like"/>
    <property type="match status" value="1"/>
</dbReference>
<sequence>MRLPVSRQSAVLLGLAVFAGLGAAWFARQHIQQQVARIEARAQVPMVARVVAAHDLPPGSRIEAHHVAIREFPAQLVASDSVAPTQYATELQGRVLTAPLRAGDPILAVHAQTPIEAPFSSRLTKGRRAITMPIDEVNSTSGLLAPGDLIDLYVSFEHQRKRITAPLLQGVLVLATGQATSLQGAQGGYGTVTLDTAPEDAIKLVAARQGGIITALLRQRGDEQSTLRAVRGDLAALLGVGADKDQNASDRVAVIYGDRPVRSVAALRSDQTGQPESALFDLPEGQQLVSAWLQAATEEMARDLGLRTESGADHEAP</sequence>
<evidence type="ECO:0000259" key="1">
    <source>
        <dbReference type="SMART" id="SM00858"/>
    </source>
</evidence>
<keyword evidence="3" id="KW-1185">Reference proteome</keyword>
<protein>
    <submittedName>
        <fullName evidence="2">Flp pilus assembly protein CpaB</fullName>
    </submittedName>
</protein>
<evidence type="ECO:0000313" key="2">
    <source>
        <dbReference type="EMBL" id="MCB5363212.1"/>
    </source>
</evidence>
<reference evidence="2 3" key="1">
    <citation type="submission" date="2020-07" db="EMBL/GenBank/DDBJ databases">
        <title>Pusillimonas sp. nov., isolated from poultry manure in Taiwan.</title>
        <authorList>
            <person name="Lin S.-Y."/>
            <person name="Tang Y.-S."/>
            <person name="Young C.-C."/>
        </authorList>
    </citation>
    <scope>NUCLEOTIDE SEQUENCE [LARGE SCALE GENOMIC DNA]</scope>
    <source>
        <strain evidence="2 3">CC-YST705</strain>
    </source>
</reference>
<dbReference type="RefSeq" id="WP_226953488.1">
    <property type="nucleotide sequence ID" value="NZ_JACDXW010000002.1"/>
</dbReference>
<dbReference type="SMART" id="SM00858">
    <property type="entry name" value="SAF"/>
    <property type="match status" value="1"/>
</dbReference>
<dbReference type="Proteomes" id="UP000776983">
    <property type="component" value="Unassembled WGS sequence"/>
</dbReference>
<feature type="domain" description="SAF" evidence="1">
    <location>
        <begin position="47"/>
        <end position="112"/>
    </location>
</feature>
<evidence type="ECO:0000313" key="3">
    <source>
        <dbReference type="Proteomes" id="UP000776983"/>
    </source>
</evidence>
<dbReference type="Pfam" id="PF08666">
    <property type="entry name" value="SAF"/>
    <property type="match status" value="1"/>
</dbReference>
<name>A0ABS8CBI1_9BURK</name>
<dbReference type="InterPro" id="IPR031571">
    <property type="entry name" value="RcpC_dom"/>
</dbReference>
<gene>
    <name evidence="2" type="primary">cpaB</name>
    <name evidence="2" type="ORF">H0484_05505</name>
</gene>
<accession>A0ABS8CBI1</accession>
<dbReference type="InterPro" id="IPR013974">
    <property type="entry name" value="SAF"/>
</dbReference>
<dbReference type="Pfam" id="PF16976">
    <property type="entry name" value="RcpC"/>
    <property type="match status" value="1"/>
</dbReference>
<dbReference type="NCBIfam" id="TIGR03177">
    <property type="entry name" value="pilus_cpaB"/>
    <property type="match status" value="1"/>
</dbReference>
<proteinExistence type="predicted"/>
<comment type="caution">
    <text evidence="2">The sequence shown here is derived from an EMBL/GenBank/DDBJ whole genome shotgun (WGS) entry which is preliminary data.</text>
</comment>
<organism evidence="2 3">
    <name type="scientific">Mesopusillimonas faecipullorum</name>
    <dbReference type="NCBI Taxonomy" id="2755040"/>
    <lineage>
        <taxon>Bacteria</taxon>
        <taxon>Pseudomonadati</taxon>
        <taxon>Pseudomonadota</taxon>
        <taxon>Betaproteobacteria</taxon>
        <taxon>Burkholderiales</taxon>
        <taxon>Alcaligenaceae</taxon>
        <taxon>Mesopusillimonas</taxon>
    </lineage>
</organism>
<dbReference type="EMBL" id="JACDXW010000002">
    <property type="protein sequence ID" value="MCB5363212.1"/>
    <property type="molecule type" value="Genomic_DNA"/>
</dbReference>